<evidence type="ECO:0000313" key="2">
    <source>
        <dbReference type="EMBL" id="GGH79921.1"/>
    </source>
</evidence>
<evidence type="ECO:0000259" key="1">
    <source>
        <dbReference type="Pfam" id="PF13614"/>
    </source>
</evidence>
<proteinExistence type="predicted"/>
<gene>
    <name evidence="2" type="ORF">GCM10007096_15560</name>
</gene>
<evidence type="ECO:0000313" key="3">
    <source>
        <dbReference type="Proteomes" id="UP000656813"/>
    </source>
</evidence>
<reference evidence="2" key="1">
    <citation type="journal article" date="2014" name="Int. J. Syst. Evol. Microbiol.">
        <title>Complete genome sequence of Corynebacterium casei LMG S-19264T (=DSM 44701T), isolated from a smear-ripened cheese.</title>
        <authorList>
            <consortium name="US DOE Joint Genome Institute (JGI-PGF)"/>
            <person name="Walter F."/>
            <person name="Albersmeier A."/>
            <person name="Kalinowski J."/>
            <person name="Ruckert C."/>
        </authorList>
    </citation>
    <scope>NUCLEOTIDE SEQUENCE</scope>
    <source>
        <strain evidence="2">CGMCC 1.12777</strain>
    </source>
</reference>
<dbReference type="Proteomes" id="UP000656813">
    <property type="component" value="Unassembled WGS sequence"/>
</dbReference>
<comment type="caution">
    <text evidence="2">The sequence shown here is derived from an EMBL/GenBank/DDBJ whole genome shotgun (WGS) entry which is preliminary data.</text>
</comment>
<dbReference type="InterPro" id="IPR050678">
    <property type="entry name" value="DNA_Partitioning_ATPase"/>
</dbReference>
<dbReference type="AlphaFoldDB" id="A0A8J2ZV01"/>
<dbReference type="InterPro" id="IPR027417">
    <property type="entry name" value="P-loop_NTPase"/>
</dbReference>
<dbReference type="Gene3D" id="3.40.50.300">
    <property type="entry name" value="P-loop containing nucleotide triphosphate hydrolases"/>
    <property type="match status" value="1"/>
</dbReference>
<sequence>MAITTSVFNMKGGVGKTTLTVQLAWYMMSEKGKRVLVVDLDPQANASHYLMGAKKYKDYIEQRRPTMKDLFEEYTSLSRFQLRDEFIYGVRTEQDAKLDLIPSSLKLSKILKNPRGKEHALNNFLAMVKDNYDVIFIDCPPTESMFTTASYRASQ</sequence>
<dbReference type="SUPFAM" id="SSF52540">
    <property type="entry name" value="P-loop containing nucleoside triphosphate hydrolases"/>
    <property type="match status" value="1"/>
</dbReference>
<keyword evidence="3" id="KW-1185">Reference proteome</keyword>
<protein>
    <recommendedName>
        <fullName evidence="1">AAA domain-containing protein</fullName>
    </recommendedName>
</protein>
<dbReference type="InterPro" id="IPR025669">
    <property type="entry name" value="AAA_dom"/>
</dbReference>
<dbReference type="Pfam" id="PF13614">
    <property type="entry name" value="AAA_31"/>
    <property type="match status" value="1"/>
</dbReference>
<dbReference type="EMBL" id="BMFV01000009">
    <property type="protein sequence ID" value="GGH79921.1"/>
    <property type="molecule type" value="Genomic_DNA"/>
</dbReference>
<name>A0A8J2ZV01_9BACL</name>
<dbReference type="RefSeq" id="WP_188496836.1">
    <property type="nucleotide sequence ID" value="NZ_BMFV01000009.1"/>
</dbReference>
<dbReference type="PANTHER" id="PTHR13696:SF52">
    <property type="entry name" value="PARA FAMILY PROTEIN CT_582"/>
    <property type="match status" value="1"/>
</dbReference>
<accession>A0A8J2ZV01</accession>
<reference evidence="2" key="2">
    <citation type="submission" date="2020-09" db="EMBL/GenBank/DDBJ databases">
        <authorList>
            <person name="Sun Q."/>
            <person name="Zhou Y."/>
        </authorList>
    </citation>
    <scope>NUCLEOTIDE SEQUENCE</scope>
    <source>
        <strain evidence="2">CGMCC 1.12777</strain>
    </source>
</reference>
<organism evidence="2 3">
    <name type="scientific">Pullulanibacillus pueri</name>
    <dbReference type="NCBI Taxonomy" id="1437324"/>
    <lineage>
        <taxon>Bacteria</taxon>
        <taxon>Bacillati</taxon>
        <taxon>Bacillota</taxon>
        <taxon>Bacilli</taxon>
        <taxon>Bacillales</taxon>
        <taxon>Sporolactobacillaceae</taxon>
        <taxon>Pullulanibacillus</taxon>
    </lineage>
</organism>
<dbReference type="CDD" id="cd02042">
    <property type="entry name" value="ParAB_family"/>
    <property type="match status" value="1"/>
</dbReference>
<dbReference type="PANTHER" id="PTHR13696">
    <property type="entry name" value="P-LOOP CONTAINING NUCLEOSIDE TRIPHOSPHATE HYDROLASE"/>
    <property type="match status" value="1"/>
</dbReference>
<feature type="domain" description="AAA" evidence="1">
    <location>
        <begin position="6"/>
        <end position="151"/>
    </location>
</feature>